<evidence type="ECO:0000313" key="2">
    <source>
        <dbReference type="EMBL" id="KAK8562126.1"/>
    </source>
</evidence>
<feature type="chain" id="PRO_5045398197" evidence="1">
    <location>
        <begin position="16"/>
        <end position="198"/>
    </location>
</feature>
<reference evidence="2 3" key="1">
    <citation type="journal article" date="2024" name="G3 (Bethesda)">
        <title>Genome assembly of Hibiscus sabdariffa L. provides insights into metabolisms of medicinal natural products.</title>
        <authorList>
            <person name="Kim T."/>
        </authorList>
    </citation>
    <scope>NUCLEOTIDE SEQUENCE [LARGE SCALE GENOMIC DNA]</scope>
    <source>
        <strain evidence="2">TK-2024</strain>
        <tissue evidence="2">Old leaves</tissue>
    </source>
</reference>
<organism evidence="2 3">
    <name type="scientific">Hibiscus sabdariffa</name>
    <name type="common">roselle</name>
    <dbReference type="NCBI Taxonomy" id="183260"/>
    <lineage>
        <taxon>Eukaryota</taxon>
        <taxon>Viridiplantae</taxon>
        <taxon>Streptophyta</taxon>
        <taxon>Embryophyta</taxon>
        <taxon>Tracheophyta</taxon>
        <taxon>Spermatophyta</taxon>
        <taxon>Magnoliopsida</taxon>
        <taxon>eudicotyledons</taxon>
        <taxon>Gunneridae</taxon>
        <taxon>Pentapetalae</taxon>
        <taxon>rosids</taxon>
        <taxon>malvids</taxon>
        <taxon>Malvales</taxon>
        <taxon>Malvaceae</taxon>
        <taxon>Malvoideae</taxon>
        <taxon>Hibiscus</taxon>
    </lineage>
</organism>
<feature type="signal peptide" evidence="1">
    <location>
        <begin position="1"/>
        <end position="15"/>
    </location>
</feature>
<protein>
    <submittedName>
        <fullName evidence="2">Uncharacterized protein</fullName>
    </submittedName>
</protein>
<keyword evidence="1" id="KW-0732">Signal</keyword>
<comment type="caution">
    <text evidence="2">The sequence shown here is derived from an EMBL/GenBank/DDBJ whole genome shotgun (WGS) entry which is preliminary data.</text>
</comment>
<evidence type="ECO:0000313" key="3">
    <source>
        <dbReference type="Proteomes" id="UP001472677"/>
    </source>
</evidence>
<dbReference type="Proteomes" id="UP001472677">
    <property type="component" value="Unassembled WGS sequence"/>
</dbReference>
<evidence type="ECO:0000256" key="1">
    <source>
        <dbReference type="SAM" id="SignalP"/>
    </source>
</evidence>
<dbReference type="EMBL" id="JBBPBM010000013">
    <property type="protein sequence ID" value="KAK8562126.1"/>
    <property type="molecule type" value="Genomic_DNA"/>
</dbReference>
<gene>
    <name evidence="2" type="ORF">V6N12_049175</name>
</gene>
<sequence length="198" mass="20790">MLLLLLCRCFDVLLKQDDKGDASNRDNGSCISRNLGGDSDLDRAPSSLLRAWALGLVFEWSQPPLDALFIPGCSGEYSDENEIPFQILSFYPGRESRLVSGSSSSGLEGMVLPKLLPAVALPFLHAGESGVGHSAMAEVAGVGAAERIGTVSAGLEGVGPIGCRWSRRDCQSNTSFLSSDEKCTSSVVPALAEVVADG</sequence>
<accession>A0ABR2EN65</accession>
<proteinExistence type="predicted"/>
<name>A0ABR2EN65_9ROSI</name>
<keyword evidence="3" id="KW-1185">Reference proteome</keyword>